<dbReference type="InterPro" id="IPR023621">
    <property type="entry name" value="Ribosomal_eL31_dom_sf"/>
</dbReference>
<dbReference type="STRING" id="857967.G0QRB0"/>
<dbReference type="SMART" id="SM01380">
    <property type="entry name" value="Ribosomal_L31e"/>
    <property type="match status" value="1"/>
</dbReference>
<keyword evidence="5" id="KW-1185">Reference proteome</keyword>
<dbReference type="Pfam" id="PF01198">
    <property type="entry name" value="Ribosomal_L31e"/>
    <property type="match status" value="1"/>
</dbReference>
<dbReference type="eggNOG" id="KOG0893">
    <property type="taxonomic scope" value="Eukaryota"/>
</dbReference>
<accession>G0QRB0</accession>
<evidence type="ECO:0000256" key="2">
    <source>
        <dbReference type="ARBA" id="ARBA00022980"/>
    </source>
</evidence>
<dbReference type="PANTHER" id="PTHR10956">
    <property type="entry name" value="60S RIBOSOMAL PROTEIN L31"/>
    <property type="match status" value="1"/>
</dbReference>
<protein>
    <recommendedName>
        <fullName evidence="6">60S ribosomal protein L31</fullName>
    </recommendedName>
</protein>
<dbReference type="OrthoDB" id="10253501at2759"/>
<evidence type="ECO:0000313" key="5">
    <source>
        <dbReference type="Proteomes" id="UP000008983"/>
    </source>
</evidence>
<sequence>MAKGQVQEKSVDATVNLHKKCHKISFKKKAPRAIKEIVAFATKTMGTKDVRVDTALNKYVWSNGIRNIPRRVRVRLSRKKNEEEGAKSEFYTLVQHLEVETYKGLQTEKSKQ</sequence>
<dbReference type="OMA" id="EVWKQGI"/>
<dbReference type="EMBL" id="GL983744">
    <property type="protein sequence ID" value="EGR32262.1"/>
    <property type="molecule type" value="Genomic_DNA"/>
</dbReference>
<dbReference type="GO" id="GO:0022625">
    <property type="term" value="C:cytosolic large ribosomal subunit"/>
    <property type="evidence" value="ECO:0007669"/>
    <property type="project" value="TreeGrafter"/>
</dbReference>
<dbReference type="SUPFAM" id="SSF54575">
    <property type="entry name" value="Ribosomal protein L31e"/>
    <property type="match status" value="1"/>
</dbReference>
<dbReference type="InterPro" id="IPR000054">
    <property type="entry name" value="Ribosomal_eL31"/>
</dbReference>
<dbReference type="FunFam" id="3.10.440.10:FF:000001">
    <property type="entry name" value="60S ribosomal protein L31"/>
    <property type="match status" value="1"/>
</dbReference>
<dbReference type="Gene3D" id="3.10.440.10">
    <property type="match status" value="1"/>
</dbReference>
<evidence type="ECO:0000256" key="3">
    <source>
        <dbReference type="ARBA" id="ARBA00023274"/>
    </source>
</evidence>
<comment type="similarity">
    <text evidence="1">Belongs to the eukaryotic ribosomal protein eL31 family.</text>
</comment>
<evidence type="ECO:0000313" key="4">
    <source>
        <dbReference type="EMBL" id="EGR32262.1"/>
    </source>
</evidence>
<dbReference type="AlphaFoldDB" id="G0QRB0"/>
<dbReference type="GO" id="GO:0002181">
    <property type="term" value="P:cytoplasmic translation"/>
    <property type="evidence" value="ECO:0007669"/>
    <property type="project" value="TreeGrafter"/>
</dbReference>
<dbReference type="FunCoup" id="G0QRB0">
    <property type="interactions" value="365"/>
</dbReference>
<dbReference type="GeneID" id="14908404"/>
<dbReference type="GO" id="GO:0003735">
    <property type="term" value="F:structural constituent of ribosome"/>
    <property type="evidence" value="ECO:0007669"/>
    <property type="project" value="InterPro"/>
</dbReference>
<keyword evidence="3" id="KW-0687">Ribonucleoprotein</keyword>
<keyword evidence="2" id="KW-0689">Ribosomal protein</keyword>
<dbReference type="InParanoid" id="G0QRB0"/>
<gene>
    <name evidence="4" type="ORF">IMG5_091110</name>
</gene>
<dbReference type="Proteomes" id="UP000008983">
    <property type="component" value="Unassembled WGS sequence"/>
</dbReference>
<dbReference type="RefSeq" id="XP_004035748.1">
    <property type="nucleotide sequence ID" value="XM_004035700.1"/>
</dbReference>
<evidence type="ECO:0008006" key="6">
    <source>
        <dbReference type="Google" id="ProtNLM"/>
    </source>
</evidence>
<organism evidence="4 5">
    <name type="scientific">Ichthyophthirius multifiliis</name>
    <name type="common">White spot disease agent</name>
    <name type="synonym">Ich</name>
    <dbReference type="NCBI Taxonomy" id="5932"/>
    <lineage>
        <taxon>Eukaryota</taxon>
        <taxon>Sar</taxon>
        <taxon>Alveolata</taxon>
        <taxon>Ciliophora</taxon>
        <taxon>Intramacronucleata</taxon>
        <taxon>Oligohymenophorea</taxon>
        <taxon>Hymenostomatida</taxon>
        <taxon>Ophryoglenina</taxon>
        <taxon>Ichthyophthirius</taxon>
    </lineage>
</organism>
<name>G0QRB0_ICHMU</name>
<dbReference type="PANTHER" id="PTHR10956:SF0">
    <property type="entry name" value="60S RIBOSOMAL PROTEIN L31"/>
    <property type="match status" value="1"/>
</dbReference>
<proteinExistence type="inferred from homology"/>
<dbReference type="CDD" id="cd00463">
    <property type="entry name" value="Ribosomal_L31e"/>
    <property type="match status" value="1"/>
</dbReference>
<reference evidence="4 5" key="1">
    <citation type="submission" date="2011-07" db="EMBL/GenBank/DDBJ databases">
        <authorList>
            <person name="Coyne R."/>
            <person name="Brami D."/>
            <person name="Johnson J."/>
            <person name="Hostetler J."/>
            <person name="Hannick L."/>
            <person name="Clark T."/>
            <person name="Cassidy-Hanley D."/>
            <person name="Inman J."/>
        </authorList>
    </citation>
    <scope>NUCLEOTIDE SEQUENCE [LARGE SCALE GENOMIC DNA]</scope>
    <source>
        <strain evidence="4 5">G5</strain>
    </source>
</reference>
<evidence type="ECO:0000256" key="1">
    <source>
        <dbReference type="ARBA" id="ARBA00010808"/>
    </source>
</evidence>